<keyword evidence="3" id="KW-1185">Reference proteome</keyword>
<comment type="caution">
    <text evidence="2">The sequence shown here is derived from an EMBL/GenBank/DDBJ whole genome shotgun (WGS) entry which is preliminary data.</text>
</comment>
<keyword evidence="1" id="KW-1133">Transmembrane helix</keyword>
<dbReference type="AlphaFoldDB" id="A0AAV4RE34"/>
<evidence type="ECO:0000313" key="2">
    <source>
        <dbReference type="EMBL" id="GIY18566.1"/>
    </source>
</evidence>
<dbReference type="Proteomes" id="UP001054837">
    <property type="component" value="Unassembled WGS sequence"/>
</dbReference>
<proteinExistence type="predicted"/>
<protein>
    <submittedName>
        <fullName evidence="2">Uncharacterized protein</fullName>
    </submittedName>
</protein>
<sequence>MSPHSNSVSTSLNHHQLLHIENPISPISLVFVWIVISRFVWESMAIQSTFPKFSSAVLMFVRLRLCGENYLIPEEWCAVLGYECYICWYLFSPGRF</sequence>
<dbReference type="EMBL" id="BPLQ01005929">
    <property type="protein sequence ID" value="GIY18566.1"/>
    <property type="molecule type" value="Genomic_DNA"/>
</dbReference>
<accession>A0AAV4RE34</accession>
<organism evidence="2 3">
    <name type="scientific">Caerostris darwini</name>
    <dbReference type="NCBI Taxonomy" id="1538125"/>
    <lineage>
        <taxon>Eukaryota</taxon>
        <taxon>Metazoa</taxon>
        <taxon>Ecdysozoa</taxon>
        <taxon>Arthropoda</taxon>
        <taxon>Chelicerata</taxon>
        <taxon>Arachnida</taxon>
        <taxon>Araneae</taxon>
        <taxon>Araneomorphae</taxon>
        <taxon>Entelegynae</taxon>
        <taxon>Araneoidea</taxon>
        <taxon>Araneidae</taxon>
        <taxon>Caerostris</taxon>
    </lineage>
</organism>
<gene>
    <name evidence="2" type="ORF">CDAR_11211</name>
</gene>
<name>A0AAV4RE34_9ARAC</name>
<reference evidence="2 3" key="1">
    <citation type="submission" date="2021-06" db="EMBL/GenBank/DDBJ databases">
        <title>Caerostris darwini draft genome.</title>
        <authorList>
            <person name="Kono N."/>
            <person name="Arakawa K."/>
        </authorList>
    </citation>
    <scope>NUCLEOTIDE SEQUENCE [LARGE SCALE GENOMIC DNA]</scope>
</reference>
<evidence type="ECO:0000313" key="3">
    <source>
        <dbReference type="Proteomes" id="UP001054837"/>
    </source>
</evidence>
<keyword evidence="1" id="KW-0812">Transmembrane</keyword>
<keyword evidence="1" id="KW-0472">Membrane</keyword>
<evidence type="ECO:0000256" key="1">
    <source>
        <dbReference type="SAM" id="Phobius"/>
    </source>
</evidence>
<feature type="transmembrane region" description="Helical" evidence="1">
    <location>
        <begin position="24"/>
        <end position="41"/>
    </location>
</feature>